<reference evidence="12" key="1">
    <citation type="submission" date="2017-09" db="EMBL/GenBank/DDBJ databases">
        <title>Depth-based differentiation of microbial function through sediment-hosted aquifers and enrichment of novel symbionts in the deep terrestrial subsurface.</title>
        <authorList>
            <person name="Probst A.J."/>
            <person name="Ladd B."/>
            <person name="Jarett J.K."/>
            <person name="Geller-Mcgrath D.E."/>
            <person name="Sieber C.M.K."/>
            <person name="Emerson J.B."/>
            <person name="Anantharaman K."/>
            <person name="Thomas B.C."/>
            <person name="Malmstrom R."/>
            <person name="Stieglmeier M."/>
            <person name="Klingl A."/>
            <person name="Woyke T."/>
            <person name="Ryan C.M."/>
            <person name="Banfield J.F."/>
        </authorList>
    </citation>
    <scope>NUCLEOTIDE SEQUENCE [LARGE SCALE GENOMIC DNA]</scope>
</reference>
<keyword evidence="8" id="KW-0139">CF(1)</keyword>
<dbReference type="AlphaFoldDB" id="A0A2M6WZ96"/>
<evidence type="ECO:0000256" key="9">
    <source>
        <dbReference type="ARBA" id="ARBA00023310"/>
    </source>
</evidence>
<dbReference type="Pfam" id="PF00231">
    <property type="entry name" value="ATP-synt"/>
    <property type="match status" value="1"/>
</dbReference>
<keyword evidence="4" id="KW-0813">Transport</keyword>
<dbReference type="SUPFAM" id="SSF52943">
    <property type="entry name" value="ATP synthase (F1-ATPase), gamma subunit"/>
    <property type="match status" value="1"/>
</dbReference>
<evidence type="ECO:0000313" key="12">
    <source>
        <dbReference type="Proteomes" id="UP000230731"/>
    </source>
</evidence>
<evidence type="ECO:0000256" key="2">
    <source>
        <dbReference type="ARBA" id="ARBA00004170"/>
    </source>
</evidence>
<protein>
    <submittedName>
        <fullName evidence="11">Uncharacterized protein</fullName>
    </submittedName>
</protein>
<sequence>MPLRNNFERQISLMRGLKEMLSAYEEISVMRIGRVRGHVLATRTFREGLLRIFSEVRASRHAEIEKILRRPPRRILPLHLKVGIWRRGKETNPDSRLPITDPMPQRPREAAVLLSSNQKLSGGITQSLFRRFLEHIDKTKPEAVVVAGVVGRELLRQARPKLAFKYFKLPGEHAPLREHKAMVRFLRKFSEVNLFYGKFVNVVDQIAATARITSAGRLAAAASPGTPPARPEGGRFNRQNDLAAPNRNTDYLFEPELPAV</sequence>
<keyword evidence="6" id="KW-0406">Ion transport</keyword>
<organism evidence="11 12">
    <name type="scientific">Candidatus Andersenbacteria bacterium CG10_big_fil_rev_8_21_14_0_10_54_11</name>
    <dbReference type="NCBI Taxonomy" id="1974485"/>
    <lineage>
        <taxon>Bacteria</taxon>
        <taxon>Candidatus Anderseniibacteriota</taxon>
    </lineage>
</organism>
<keyword evidence="9" id="KW-0066">ATP synthesis</keyword>
<dbReference type="Gene3D" id="3.40.1380.10">
    <property type="match status" value="1"/>
</dbReference>
<name>A0A2M6WZ96_9BACT</name>
<feature type="non-terminal residue" evidence="11">
    <location>
        <position position="260"/>
    </location>
</feature>
<evidence type="ECO:0000256" key="1">
    <source>
        <dbReference type="ARBA" id="ARBA00003456"/>
    </source>
</evidence>
<comment type="function">
    <text evidence="1">Produces ATP from ADP in the presence of a proton gradient across the membrane. The gamma chain is believed to be important in regulating ATPase activity and the flow of protons through the CF(0) complex.</text>
</comment>
<dbReference type="Proteomes" id="UP000230731">
    <property type="component" value="Unassembled WGS sequence"/>
</dbReference>
<keyword evidence="5" id="KW-0375">Hydrogen ion transport</keyword>
<accession>A0A2M6WZ96</accession>
<evidence type="ECO:0000313" key="11">
    <source>
        <dbReference type="EMBL" id="PIT98098.1"/>
    </source>
</evidence>
<evidence type="ECO:0000256" key="10">
    <source>
        <dbReference type="SAM" id="MobiDB-lite"/>
    </source>
</evidence>
<evidence type="ECO:0000256" key="3">
    <source>
        <dbReference type="ARBA" id="ARBA00007681"/>
    </source>
</evidence>
<dbReference type="InterPro" id="IPR000131">
    <property type="entry name" value="ATP_synth_F1_gsu"/>
</dbReference>
<dbReference type="GO" id="GO:0045259">
    <property type="term" value="C:proton-transporting ATP synthase complex"/>
    <property type="evidence" value="ECO:0007669"/>
    <property type="project" value="UniProtKB-KW"/>
</dbReference>
<comment type="similarity">
    <text evidence="3">Belongs to the ATPase gamma chain family.</text>
</comment>
<evidence type="ECO:0000256" key="6">
    <source>
        <dbReference type="ARBA" id="ARBA00023065"/>
    </source>
</evidence>
<evidence type="ECO:0000256" key="4">
    <source>
        <dbReference type="ARBA" id="ARBA00022448"/>
    </source>
</evidence>
<dbReference type="InterPro" id="IPR035968">
    <property type="entry name" value="ATP_synth_F1_ATPase_gsu"/>
</dbReference>
<comment type="subcellular location">
    <subcellularLocation>
        <location evidence="2">Membrane</location>
        <topology evidence="2">Peripheral membrane protein</topology>
    </subcellularLocation>
</comment>
<feature type="region of interest" description="Disordered" evidence="10">
    <location>
        <begin position="219"/>
        <end position="248"/>
    </location>
</feature>
<evidence type="ECO:0000256" key="7">
    <source>
        <dbReference type="ARBA" id="ARBA00023136"/>
    </source>
</evidence>
<keyword evidence="7" id="KW-0472">Membrane</keyword>
<evidence type="ECO:0000256" key="8">
    <source>
        <dbReference type="ARBA" id="ARBA00023196"/>
    </source>
</evidence>
<comment type="caution">
    <text evidence="11">The sequence shown here is derived from an EMBL/GenBank/DDBJ whole genome shotgun (WGS) entry which is preliminary data.</text>
</comment>
<proteinExistence type="inferred from homology"/>
<dbReference type="EMBL" id="PEZP01000032">
    <property type="protein sequence ID" value="PIT98098.1"/>
    <property type="molecule type" value="Genomic_DNA"/>
</dbReference>
<gene>
    <name evidence="11" type="ORF">COT71_02710</name>
</gene>
<evidence type="ECO:0000256" key="5">
    <source>
        <dbReference type="ARBA" id="ARBA00022781"/>
    </source>
</evidence>
<dbReference type="GO" id="GO:0046933">
    <property type="term" value="F:proton-transporting ATP synthase activity, rotational mechanism"/>
    <property type="evidence" value="ECO:0007669"/>
    <property type="project" value="InterPro"/>
</dbReference>